<keyword evidence="2" id="KW-1185">Reference proteome</keyword>
<name>A0ACC1KI84_9FUNG</name>
<gene>
    <name evidence="1" type="ORF">H4R21_006554</name>
</gene>
<sequence length="222" mass="23828">MRRMSKAPQLIAQAPDEQDDSDDATAVPVRATTSNQQRLRSLSLGSSRLSSTQNDAREDDSDASADGQPVDDGEADAGELARLYHDAAATQRSAAKTHAVEPWRFISPRVKRVKRRVLWRLFLAQELTPAVYDEASVFRAASATSSPVISPQTVRGGAASSPRHTKSHAAAAATAAPPDSASLRRHMLEQAAVRSDAAGALPPRPQHPPSQHPPSQHQQNTL</sequence>
<reference evidence="1" key="1">
    <citation type="submission" date="2022-07" db="EMBL/GenBank/DDBJ databases">
        <title>Phylogenomic reconstructions and comparative analyses of Kickxellomycotina fungi.</title>
        <authorList>
            <person name="Reynolds N.K."/>
            <person name="Stajich J.E."/>
            <person name="Barry K."/>
            <person name="Grigoriev I.V."/>
            <person name="Crous P."/>
            <person name="Smith M.E."/>
        </authorList>
    </citation>
    <scope>NUCLEOTIDE SEQUENCE</scope>
    <source>
        <strain evidence="1">BCRC 34780</strain>
    </source>
</reference>
<organism evidence="1 2">
    <name type="scientific">Coemansia helicoidea</name>
    <dbReference type="NCBI Taxonomy" id="1286919"/>
    <lineage>
        <taxon>Eukaryota</taxon>
        <taxon>Fungi</taxon>
        <taxon>Fungi incertae sedis</taxon>
        <taxon>Zoopagomycota</taxon>
        <taxon>Kickxellomycotina</taxon>
        <taxon>Kickxellomycetes</taxon>
        <taxon>Kickxellales</taxon>
        <taxon>Kickxellaceae</taxon>
        <taxon>Coemansia</taxon>
    </lineage>
</organism>
<protein>
    <submittedName>
        <fullName evidence="1">Uncharacterized protein</fullName>
    </submittedName>
</protein>
<comment type="caution">
    <text evidence="1">The sequence shown here is derived from an EMBL/GenBank/DDBJ whole genome shotgun (WGS) entry which is preliminary data.</text>
</comment>
<proteinExistence type="predicted"/>
<dbReference type="Proteomes" id="UP001140087">
    <property type="component" value="Unassembled WGS sequence"/>
</dbReference>
<feature type="non-terminal residue" evidence="1">
    <location>
        <position position="222"/>
    </location>
</feature>
<dbReference type="EMBL" id="JANBUN010003563">
    <property type="protein sequence ID" value="KAJ2790243.1"/>
    <property type="molecule type" value="Genomic_DNA"/>
</dbReference>
<accession>A0ACC1KI84</accession>
<evidence type="ECO:0000313" key="1">
    <source>
        <dbReference type="EMBL" id="KAJ2790243.1"/>
    </source>
</evidence>
<evidence type="ECO:0000313" key="2">
    <source>
        <dbReference type="Proteomes" id="UP001140087"/>
    </source>
</evidence>